<keyword evidence="1" id="KW-0472">Membrane</keyword>
<comment type="caution">
    <text evidence="2">The sequence shown here is derived from an EMBL/GenBank/DDBJ whole genome shotgun (WGS) entry which is preliminary data.</text>
</comment>
<evidence type="ECO:0000256" key="1">
    <source>
        <dbReference type="SAM" id="Phobius"/>
    </source>
</evidence>
<reference evidence="2" key="1">
    <citation type="submission" date="2020-07" db="EMBL/GenBank/DDBJ databases">
        <title>Huge and variable diversity of episymbiotic CPR bacteria and DPANN archaea in groundwater ecosystems.</title>
        <authorList>
            <person name="He C.Y."/>
            <person name="Keren R."/>
            <person name="Whittaker M."/>
            <person name="Farag I.F."/>
            <person name="Doudna J."/>
            <person name="Cate J.H.D."/>
            <person name="Banfield J.F."/>
        </authorList>
    </citation>
    <scope>NUCLEOTIDE SEQUENCE</scope>
    <source>
        <strain evidence="2">NC_groundwater_1586_Pr3_B-0.1um_66_15</strain>
    </source>
</reference>
<feature type="transmembrane region" description="Helical" evidence="1">
    <location>
        <begin position="16"/>
        <end position="37"/>
    </location>
</feature>
<protein>
    <submittedName>
        <fullName evidence="2">DUF2975 domain-containing protein</fullName>
    </submittedName>
</protein>
<proteinExistence type="predicted"/>
<keyword evidence="1" id="KW-0812">Transmembrane</keyword>
<dbReference type="EMBL" id="JACRAF010000065">
    <property type="protein sequence ID" value="MBI4923972.1"/>
    <property type="molecule type" value="Genomic_DNA"/>
</dbReference>
<dbReference type="Pfam" id="PF11188">
    <property type="entry name" value="DUF2975"/>
    <property type="match status" value="1"/>
</dbReference>
<name>A0A933L6G0_9HYPH</name>
<keyword evidence="1" id="KW-1133">Transmembrane helix</keyword>
<dbReference type="AlphaFoldDB" id="A0A933L6G0"/>
<feature type="transmembrane region" description="Helical" evidence="1">
    <location>
        <begin position="62"/>
        <end position="86"/>
    </location>
</feature>
<feature type="transmembrane region" description="Helical" evidence="1">
    <location>
        <begin position="148"/>
        <end position="168"/>
    </location>
</feature>
<organism evidence="2 3">
    <name type="scientific">Devosia nanyangense</name>
    <dbReference type="NCBI Taxonomy" id="1228055"/>
    <lineage>
        <taxon>Bacteria</taxon>
        <taxon>Pseudomonadati</taxon>
        <taxon>Pseudomonadota</taxon>
        <taxon>Alphaproteobacteria</taxon>
        <taxon>Hyphomicrobiales</taxon>
        <taxon>Devosiaceae</taxon>
        <taxon>Devosia</taxon>
    </lineage>
</organism>
<dbReference type="InterPro" id="IPR021354">
    <property type="entry name" value="DUF2975"/>
</dbReference>
<evidence type="ECO:0000313" key="2">
    <source>
        <dbReference type="EMBL" id="MBI4923972.1"/>
    </source>
</evidence>
<accession>A0A933L6G0</accession>
<gene>
    <name evidence="2" type="ORF">HY834_19740</name>
</gene>
<feature type="transmembrane region" description="Helical" evidence="1">
    <location>
        <begin position="106"/>
        <end position="128"/>
    </location>
</feature>
<evidence type="ECO:0000313" key="3">
    <source>
        <dbReference type="Proteomes" id="UP000782610"/>
    </source>
</evidence>
<sequence>MTDENSLSHLRRMARIGGAVALVGAVGVGGFSLSSWFDQRQLAVTLASGLPGAPMPEGGTLVAAYLLSLVPAAIFVIAMIESWRLFALLGSGRVFTPALPARLRRLGLWAGVSAVAGIVVRTGLGLVLTANAPAGQKALVIGIGSNEIAALVMAALLLAFALVMRDAIAIEEDNRGIV</sequence>
<dbReference type="Proteomes" id="UP000782610">
    <property type="component" value="Unassembled WGS sequence"/>
</dbReference>